<accession>A0A6N2KYV7</accession>
<protein>
    <submittedName>
        <fullName evidence="1">Uncharacterized protein</fullName>
    </submittedName>
</protein>
<organism evidence="1">
    <name type="scientific">Salix viminalis</name>
    <name type="common">Common osier</name>
    <name type="synonym">Basket willow</name>
    <dbReference type="NCBI Taxonomy" id="40686"/>
    <lineage>
        <taxon>Eukaryota</taxon>
        <taxon>Viridiplantae</taxon>
        <taxon>Streptophyta</taxon>
        <taxon>Embryophyta</taxon>
        <taxon>Tracheophyta</taxon>
        <taxon>Spermatophyta</taxon>
        <taxon>Magnoliopsida</taxon>
        <taxon>eudicotyledons</taxon>
        <taxon>Gunneridae</taxon>
        <taxon>Pentapetalae</taxon>
        <taxon>rosids</taxon>
        <taxon>fabids</taxon>
        <taxon>Malpighiales</taxon>
        <taxon>Salicaceae</taxon>
        <taxon>Saliceae</taxon>
        <taxon>Salix</taxon>
    </lineage>
</organism>
<sequence length="77" mass="8420">MNKGADSTSPTSLANASAAWLPSSSSILHSSSHLLAHSLMIWKNFPSVRKRIRHLLEPPSNFFFHPTAPITSLVPVQ</sequence>
<evidence type="ECO:0000313" key="1">
    <source>
        <dbReference type="EMBL" id="VFU33534.1"/>
    </source>
</evidence>
<reference evidence="1" key="1">
    <citation type="submission" date="2019-03" db="EMBL/GenBank/DDBJ databases">
        <authorList>
            <person name="Mank J."/>
            <person name="Almeida P."/>
        </authorList>
    </citation>
    <scope>NUCLEOTIDE SEQUENCE</scope>
    <source>
        <strain evidence="1">78183</strain>
    </source>
</reference>
<proteinExistence type="predicted"/>
<dbReference type="AlphaFoldDB" id="A0A6N2KYV7"/>
<dbReference type="EMBL" id="CAADRP010000902">
    <property type="protein sequence ID" value="VFU33534.1"/>
    <property type="molecule type" value="Genomic_DNA"/>
</dbReference>
<gene>
    <name evidence="1" type="ORF">SVIM_LOCUS154217</name>
</gene>
<name>A0A6N2KYV7_SALVM</name>